<evidence type="ECO:0000256" key="2">
    <source>
        <dbReference type="ARBA" id="ARBA00004799"/>
    </source>
</evidence>
<evidence type="ECO:0000259" key="20">
    <source>
        <dbReference type="Pfam" id="PF08245"/>
    </source>
</evidence>
<comment type="similarity">
    <text evidence="4 18">Belongs to the folylpolyglutamate synthase family.</text>
</comment>
<dbReference type="InterPro" id="IPR036615">
    <property type="entry name" value="Mur_ligase_C_dom_sf"/>
</dbReference>
<name>A0A2I0QXR6_9BACI</name>
<evidence type="ECO:0000256" key="5">
    <source>
        <dbReference type="ARBA" id="ARBA00011245"/>
    </source>
</evidence>
<keyword evidence="12 18" id="KW-0067">ATP-binding</keyword>
<dbReference type="PANTHER" id="PTHR11136">
    <property type="entry name" value="FOLYLPOLYGLUTAMATE SYNTHASE-RELATED"/>
    <property type="match status" value="1"/>
</dbReference>
<keyword evidence="9 18" id="KW-0436">Ligase</keyword>
<dbReference type="Gene3D" id="3.90.190.20">
    <property type="entry name" value="Mur ligase, C-terminal domain"/>
    <property type="match status" value="1"/>
</dbReference>
<reference evidence="21 22" key="1">
    <citation type="submission" date="2017-06" db="EMBL/GenBank/DDBJ databases">
        <title>the draft geome sequence of Illustriluteabacillus marina B3227.</title>
        <authorList>
            <person name="He R.-H."/>
            <person name="Du Z.-J."/>
        </authorList>
    </citation>
    <scope>NUCLEOTIDE SEQUENCE [LARGE SCALE GENOMIC DNA]</scope>
    <source>
        <strain evidence="21 22">B3227</strain>
    </source>
</reference>
<dbReference type="PANTHER" id="PTHR11136:SF0">
    <property type="entry name" value="DIHYDROFOLATE SYNTHETASE-RELATED"/>
    <property type="match status" value="1"/>
</dbReference>
<dbReference type="GO" id="GO:0046656">
    <property type="term" value="P:folic acid biosynthetic process"/>
    <property type="evidence" value="ECO:0007669"/>
    <property type="project" value="UniProtKB-KW"/>
</dbReference>
<evidence type="ECO:0000256" key="10">
    <source>
        <dbReference type="ARBA" id="ARBA00022723"/>
    </source>
</evidence>
<dbReference type="PIRSF" id="PIRSF001563">
    <property type="entry name" value="Folylpolyglu_synth"/>
    <property type="match status" value="1"/>
</dbReference>
<evidence type="ECO:0000256" key="17">
    <source>
        <dbReference type="ARBA" id="ARBA00049161"/>
    </source>
</evidence>
<evidence type="ECO:0000256" key="15">
    <source>
        <dbReference type="ARBA" id="ARBA00030592"/>
    </source>
</evidence>
<keyword evidence="11 18" id="KW-0547">Nucleotide-binding</keyword>
<evidence type="ECO:0000256" key="14">
    <source>
        <dbReference type="ARBA" id="ARBA00022909"/>
    </source>
</evidence>
<evidence type="ECO:0000256" key="9">
    <source>
        <dbReference type="ARBA" id="ARBA00022598"/>
    </source>
</evidence>
<dbReference type="NCBIfam" id="TIGR01499">
    <property type="entry name" value="folC"/>
    <property type="match status" value="1"/>
</dbReference>
<dbReference type="InterPro" id="IPR036565">
    <property type="entry name" value="Mur-like_cat_sf"/>
</dbReference>
<dbReference type="InterPro" id="IPR001645">
    <property type="entry name" value="Folylpolyglutamate_synth"/>
</dbReference>
<feature type="domain" description="Mur ligase central" evidence="20">
    <location>
        <begin position="47"/>
        <end position="274"/>
    </location>
</feature>
<comment type="subunit">
    <text evidence="5">Monomer.</text>
</comment>
<evidence type="ECO:0000259" key="19">
    <source>
        <dbReference type="Pfam" id="PF02875"/>
    </source>
</evidence>
<keyword evidence="10" id="KW-0479">Metal-binding</keyword>
<evidence type="ECO:0000256" key="11">
    <source>
        <dbReference type="ARBA" id="ARBA00022741"/>
    </source>
</evidence>
<dbReference type="AlphaFoldDB" id="A0A2I0QXR6"/>
<dbReference type="Proteomes" id="UP000243524">
    <property type="component" value="Unassembled WGS sequence"/>
</dbReference>
<dbReference type="GO" id="GO:0005737">
    <property type="term" value="C:cytoplasm"/>
    <property type="evidence" value="ECO:0007669"/>
    <property type="project" value="TreeGrafter"/>
</dbReference>
<dbReference type="PROSITE" id="PS01012">
    <property type="entry name" value="FOLYLPOLYGLU_SYNT_2"/>
    <property type="match status" value="1"/>
</dbReference>
<organism evidence="21 22">
    <name type="scientific">Halalkalibacillus sediminis</name>
    <dbReference type="NCBI Taxonomy" id="2018042"/>
    <lineage>
        <taxon>Bacteria</taxon>
        <taxon>Bacillati</taxon>
        <taxon>Bacillota</taxon>
        <taxon>Bacilli</taxon>
        <taxon>Bacillales</taxon>
        <taxon>Bacillaceae</taxon>
        <taxon>Halalkalibacillus</taxon>
    </lineage>
</organism>
<dbReference type="SUPFAM" id="SSF53623">
    <property type="entry name" value="MurD-like peptide ligases, catalytic domain"/>
    <property type="match status" value="1"/>
</dbReference>
<comment type="pathway">
    <text evidence="2">Cofactor biosynthesis; tetrahydrofolate biosynthesis; 7,8-dihydrofolate from 2-amino-4-hydroxy-6-hydroxymethyl-7,8-dihydropteridine diphosphate and 4-aminobenzoate: step 2/2.</text>
</comment>
<evidence type="ECO:0000256" key="3">
    <source>
        <dbReference type="ARBA" id="ARBA00005150"/>
    </source>
</evidence>
<sequence length="436" mass="50308">MFNMNEQQAIDWIHKQLNFGIKPGLKRMEWMLERLGHPEHNTKMIHVAGTNGKGSTVTFLRNIFQEHDYKVGTFTSPYIETFNERVSINGLPIDGQSLVAYVEKIIPLSEELSQTPYGSPTEFEIITVIAFLYFADKQVDYAIFEVGLGGRLDSTNVLQPLLSVITTIGHDHIDILGDTLAEIAYEKAGIIKEGVPVITNVRQREALKEIEHKSKEQDSGMIKIDKDFFCEVNERPTGGETFKLKQDLFPLDNREWKIQMQGIHQCENAALALMSFLQIVDIEQLNINETDIEQGLLNSTWPGRFERIQIEPEVYVDGAHNIEALETLISTLKEKYHHKNIYFLVSILQGKKIEEMVAMLNEFSKNIYLTVFDFPKSYGYYELNKKFQNCEINISQDWRRSYKEITDQMQGDDILVITGSLYFVSEVRQWFRGKEI</sequence>
<dbReference type="EC" id="6.3.2.17" evidence="7"/>
<keyword evidence="22" id="KW-1185">Reference proteome</keyword>
<dbReference type="SUPFAM" id="SSF53244">
    <property type="entry name" value="MurD-like peptide ligases, peptide-binding domain"/>
    <property type="match status" value="1"/>
</dbReference>
<keyword evidence="13" id="KW-0460">Magnesium</keyword>
<evidence type="ECO:0000256" key="16">
    <source>
        <dbReference type="ARBA" id="ARBA00047493"/>
    </source>
</evidence>
<evidence type="ECO:0000256" key="1">
    <source>
        <dbReference type="ARBA" id="ARBA00001946"/>
    </source>
</evidence>
<evidence type="ECO:0000313" key="21">
    <source>
        <dbReference type="EMBL" id="PKR79126.1"/>
    </source>
</evidence>
<dbReference type="InterPro" id="IPR004101">
    <property type="entry name" value="Mur_ligase_C"/>
</dbReference>
<dbReference type="GO" id="GO:0046872">
    <property type="term" value="F:metal ion binding"/>
    <property type="evidence" value="ECO:0007669"/>
    <property type="project" value="UniProtKB-KW"/>
</dbReference>
<dbReference type="EMBL" id="PJNH01000001">
    <property type="protein sequence ID" value="PKR79126.1"/>
    <property type="molecule type" value="Genomic_DNA"/>
</dbReference>
<dbReference type="EC" id="6.3.2.12" evidence="6"/>
<evidence type="ECO:0000256" key="4">
    <source>
        <dbReference type="ARBA" id="ARBA00008276"/>
    </source>
</evidence>
<comment type="catalytic activity">
    <reaction evidence="17">
        <text>7,8-dihydropteroate + L-glutamate + ATP = 7,8-dihydrofolate + ADP + phosphate + H(+)</text>
        <dbReference type="Rhea" id="RHEA:23584"/>
        <dbReference type="ChEBI" id="CHEBI:15378"/>
        <dbReference type="ChEBI" id="CHEBI:17839"/>
        <dbReference type="ChEBI" id="CHEBI:29985"/>
        <dbReference type="ChEBI" id="CHEBI:30616"/>
        <dbReference type="ChEBI" id="CHEBI:43474"/>
        <dbReference type="ChEBI" id="CHEBI:57451"/>
        <dbReference type="ChEBI" id="CHEBI:456216"/>
        <dbReference type="EC" id="6.3.2.12"/>
    </reaction>
</comment>
<dbReference type="InterPro" id="IPR018109">
    <property type="entry name" value="Folylpolyglutamate_synth_CS"/>
</dbReference>
<dbReference type="GO" id="GO:0004326">
    <property type="term" value="F:tetrahydrofolylpolyglutamate synthase activity"/>
    <property type="evidence" value="ECO:0007669"/>
    <property type="project" value="UniProtKB-EC"/>
</dbReference>
<comment type="pathway">
    <text evidence="3">Cofactor biosynthesis; tetrahydrofolylpolyglutamate biosynthesis.</text>
</comment>
<comment type="catalytic activity">
    <reaction evidence="16">
        <text>(6S)-5,6,7,8-tetrahydrofolyl-(gamma-L-Glu)(n) + L-glutamate + ATP = (6S)-5,6,7,8-tetrahydrofolyl-(gamma-L-Glu)(n+1) + ADP + phosphate + H(+)</text>
        <dbReference type="Rhea" id="RHEA:10580"/>
        <dbReference type="Rhea" id="RHEA-COMP:14738"/>
        <dbReference type="Rhea" id="RHEA-COMP:14740"/>
        <dbReference type="ChEBI" id="CHEBI:15378"/>
        <dbReference type="ChEBI" id="CHEBI:29985"/>
        <dbReference type="ChEBI" id="CHEBI:30616"/>
        <dbReference type="ChEBI" id="CHEBI:43474"/>
        <dbReference type="ChEBI" id="CHEBI:141005"/>
        <dbReference type="ChEBI" id="CHEBI:456216"/>
        <dbReference type="EC" id="6.3.2.17"/>
    </reaction>
</comment>
<dbReference type="Pfam" id="PF08245">
    <property type="entry name" value="Mur_ligase_M"/>
    <property type="match status" value="1"/>
</dbReference>
<dbReference type="GO" id="GO:0008841">
    <property type="term" value="F:dihydrofolate synthase activity"/>
    <property type="evidence" value="ECO:0007669"/>
    <property type="project" value="UniProtKB-EC"/>
</dbReference>
<dbReference type="FunFam" id="3.40.1190.10:FF:000004">
    <property type="entry name" value="Dihydrofolate synthase/folylpolyglutamate synthase"/>
    <property type="match status" value="1"/>
</dbReference>
<gene>
    <name evidence="21" type="ORF">CEY16_05075</name>
</gene>
<evidence type="ECO:0000256" key="12">
    <source>
        <dbReference type="ARBA" id="ARBA00022840"/>
    </source>
</evidence>
<protein>
    <recommendedName>
        <fullName evidence="8">Dihydrofolate synthase/folylpolyglutamate synthase</fullName>
        <ecNumber evidence="6">6.3.2.12</ecNumber>
        <ecNumber evidence="7">6.3.2.17</ecNumber>
    </recommendedName>
    <alternativeName>
        <fullName evidence="15">Tetrahydrofolylpolyglutamate synthase</fullName>
    </alternativeName>
</protein>
<evidence type="ECO:0000256" key="6">
    <source>
        <dbReference type="ARBA" id="ARBA00013023"/>
    </source>
</evidence>
<dbReference type="Pfam" id="PF02875">
    <property type="entry name" value="Mur_ligase_C"/>
    <property type="match status" value="1"/>
</dbReference>
<dbReference type="GO" id="GO:0005524">
    <property type="term" value="F:ATP binding"/>
    <property type="evidence" value="ECO:0007669"/>
    <property type="project" value="UniProtKB-KW"/>
</dbReference>
<comment type="cofactor">
    <cofactor evidence="1">
        <name>Mg(2+)</name>
        <dbReference type="ChEBI" id="CHEBI:18420"/>
    </cofactor>
</comment>
<dbReference type="Gene3D" id="3.40.1190.10">
    <property type="entry name" value="Mur-like, catalytic domain"/>
    <property type="match status" value="1"/>
</dbReference>
<accession>A0A2I0QXR6</accession>
<feature type="domain" description="Mur ligase C-terminal" evidence="19">
    <location>
        <begin position="303"/>
        <end position="420"/>
    </location>
</feature>
<keyword evidence="14" id="KW-0289">Folate biosynthesis</keyword>
<evidence type="ECO:0000256" key="8">
    <source>
        <dbReference type="ARBA" id="ARBA00019357"/>
    </source>
</evidence>
<evidence type="ECO:0000256" key="7">
    <source>
        <dbReference type="ARBA" id="ARBA00013025"/>
    </source>
</evidence>
<dbReference type="InterPro" id="IPR013221">
    <property type="entry name" value="Mur_ligase_cen"/>
</dbReference>
<evidence type="ECO:0000313" key="22">
    <source>
        <dbReference type="Proteomes" id="UP000243524"/>
    </source>
</evidence>
<comment type="caution">
    <text evidence="21">The sequence shown here is derived from an EMBL/GenBank/DDBJ whole genome shotgun (WGS) entry which is preliminary data.</text>
</comment>
<evidence type="ECO:0000256" key="13">
    <source>
        <dbReference type="ARBA" id="ARBA00022842"/>
    </source>
</evidence>
<evidence type="ECO:0000256" key="18">
    <source>
        <dbReference type="PIRNR" id="PIRNR001563"/>
    </source>
</evidence>
<proteinExistence type="inferred from homology"/>